<dbReference type="Pfam" id="PF13910">
    <property type="entry name" value="DUF4209"/>
    <property type="match status" value="1"/>
</dbReference>
<proteinExistence type="predicted"/>
<dbReference type="PANTHER" id="PTHR31701">
    <property type="entry name" value="ENDOPLASMIC RETICULUM MEMBRANE-ASSOCIATED RNA DEGRADATION PROTEIN"/>
    <property type="match status" value="1"/>
</dbReference>
<name>A0A7S1KUJ0_9EUKA</name>
<dbReference type="AlphaFoldDB" id="A0A7S1KUJ0"/>
<dbReference type="EMBL" id="HBGD01011687">
    <property type="protein sequence ID" value="CAD9086423.1"/>
    <property type="molecule type" value="Transcribed_RNA"/>
</dbReference>
<dbReference type="PANTHER" id="PTHR31701:SF2">
    <property type="entry name" value="ENDOPLASMIC RETICULUM MEMBRANE-ASSOCIATED RNA DEGRADATION PROTEIN"/>
    <property type="match status" value="1"/>
</dbReference>
<evidence type="ECO:0000259" key="1">
    <source>
        <dbReference type="Pfam" id="PF13910"/>
    </source>
</evidence>
<protein>
    <recommendedName>
        <fullName evidence="1">DUF4209 domain-containing protein</fullName>
    </recommendedName>
</protein>
<accession>A0A7S1KUJ0</accession>
<sequence length="784" mass="91345">MTTNSTFTSLLASQFHSCKKFLSSNDKLNAFRQSNEAPHYLSPDLFHLLVQLPKRHKPDKGLTSLWQKDDNGLCIPKIDLKLFFERLFGSHGMSADNFKDCMSNYDSDQWRRGCEQLVNLISELHMTRTLQSASWSNTFSELPLKSSSANSDEEKSSISAHNEFVDEMKKVWQLSLSEWHQKRRPMSAFILFIPYFERLIQQIVHARKKFIRKHKRLDIPKLSDLIRDRDFHDIFGMEMGLLLSMMTKIQGLSLRNITLHGYMREEQWYEGFTTFLFALTTNITEDRISQLRLEAEHQSLPFFLDRKFDFDFQNDATLDSVTNIGYLSPNEMNESEIQSCRTTFTRSMFVLPDDEHNWEYVLKCYSEKEYFVCAMHVIPLIEHGLRRIYVHCNKCESKLLLANQDSLLTTIDITLAQTMIFESSKRLNRIHEELGILYQNALFDVFLWDKCVKYRDALCHGGAPATLSPCVARYLLILGLALCSQFDPLRHIVEEEQYLRILPISISRARIYFEREYEPIYHCMTILDRHLADAQKGERECFQRFTQLVSAIVSPVHEHDDLPQQGKLTAQALRDIAQQESWSSLHKNCHRLNDYLQQLDKQLKRQQSFTAVVSPDFIQVHGRTLYSTQLSDSSVKATFRMIEIYSHLQEIPKELERIYNDLVSKIEQRKASTKKKESFLICLFTAKSLLIFSKMIQDIVHHQHHHHLNEKGVEEAKKEWQLMTLIFNATCSIASHLAAGKVLSALETVVAFTVNPSEMKTVLPEFTFKTLKKKVSTKLYTNLI</sequence>
<organism evidence="2">
    <name type="scientific">Percolomonas cosmopolitus</name>
    <dbReference type="NCBI Taxonomy" id="63605"/>
    <lineage>
        <taxon>Eukaryota</taxon>
        <taxon>Discoba</taxon>
        <taxon>Heterolobosea</taxon>
        <taxon>Tetramitia</taxon>
        <taxon>Eutetramitia</taxon>
        <taxon>Percolomonadidae</taxon>
        <taxon>Percolomonas</taxon>
    </lineage>
</organism>
<dbReference type="InterPro" id="IPR039635">
    <property type="entry name" value="ERMARD"/>
</dbReference>
<reference evidence="2" key="1">
    <citation type="submission" date="2021-01" db="EMBL/GenBank/DDBJ databases">
        <authorList>
            <person name="Corre E."/>
            <person name="Pelletier E."/>
            <person name="Niang G."/>
            <person name="Scheremetjew M."/>
            <person name="Finn R."/>
            <person name="Kale V."/>
            <person name="Holt S."/>
            <person name="Cochrane G."/>
            <person name="Meng A."/>
            <person name="Brown T."/>
            <person name="Cohen L."/>
        </authorList>
    </citation>
    <scope>NUCLEOTIDE SEQUENCE</scope>
    <source>
        <strain evidence="2">WS</strain>
    </source>
</reference>
<dbReference type="InterPro" id="IPR025209">
    <property type="entry name" value="DUF4209"/>
</dbReference>
<gene>
    <name evidence="2" type="ORF">PCOS0759_LOCUS9677</name>
</gene>
<feature type="domain" description="DUF4209" evidence="1">
    <location>
        <begin position="197"/>
        <end position="282"/>
    </location>
</feature>
<evidence type="ECO:0000313" key="2">
    <source>
        <dbReference type="EMBL" id="CAD9086423.1"/>
    </source>
</evidence>